<dbReference type="RefSeq" id="WP_316021688.1">
    <property type="nucleotide sequence ID" value="NZ_JAWDID010000109.1"/>
</dbReference>
<dbReference type="Pfam" id="PF12385">
    <property type="entry name" value="Peptidase_C70"/>
    <property type="match status" value="1"/>
</dbReference>
<dbReference type="InterPro" id="IPR022118">
    <property type="entry name" value="Peptidase_C70_AvrRpt2"/>
</dbReference>
<evidence type="ECO:0008006" key="3">
    <source>
        <dbReference type="Google" id="ProtNLM"/>
    </source>
</evidence>
<evidence type="ECO:0000313" key="2">
    <source>
        <dbReference type="Proteomes" id="UP001254257"/>
    </source>
</evidence>
<reference evidence="1 2" key="1">
    <citation type="submission" date="2023-09" db="EMBL/GenBank/DDBJ databases">
        <title>Whole genome shotgun sequencing (WGS) of Bosea sp. ZW T0_25, isolated from stored onions (Allium cepa).</title>
        <authorList>
            <person name="Stoll D.A."/>
            <person name="Huch M."/>
        </authorList>
    </citation>
    <scope>NUCLEOTIDE SEQUENCE [LARGE SCALE GENOMIC DNA]</scope>
    <source>
        <strain evidence="1 2">ZW T0_25</strain>
    </source>
</reference>
<keyword evidence="2" id="KW-1185">Reference proteome</keyword>
<gene>
    <name evidence="1" type="ORF">RKE40_29335</name>
</gene>
<dbReference type="Proteomes" id="UP001254257">
    <property type="component" value="Unassembled WGS sequence"/>
</dbReference>
<organism evidence="1 2">
    <name type="scientific">Bosea rubneri</name>
    <dbReference type="NCBI Taxonomy" id="3075434"/>
    <lineage>
        <taxon>Bacteria</taxon>
        <taxon>Pseudomonadati</taxon>
        <taxon>Pseudomonadota</taxon>
        <taxon>Alphaproteobacteria</taxon>
        <taxon>Hyphomicrobiales</taxon>
        <taxon>Boseaceae</taxon>
        <taxon>Bosea</taxon>
    </lineage>
</organism>
<accession>A0ABU3SGU3</accession>
<name>A0ABU3SGU3_9HYPH</name>
<dbReference type="EMBL" id="JAWDID010000109">
    <property type="protein sequence ID" value="MDU0343997.1"/>
    <property type="molecule type" value="Genomic_DNA"/>
</dbReference>
<protein>
    <recommendedName>
        <fullName evidence="3">Peptidase C39-like domain-containing protein</fullName>
    </recommendedName>
</protein>
<evidence type="ECO:0000313" key="1">
    <source>
        <dbReference type="EMBL" id="MDU0343997.1"/>
    </source>
</evidence>
<comment type="caution">
    <text evidence="1">The sequence shown here is derived from an EMBL/GenBank/DDBJ whole genome shotgun (WGS) entry which is preliminary data.</text>
</comment>
<proteinExistence type="predicted"/>
<sequence>MAGDLDLLIGKWTVKVKGWTWEYEFAQGGKVTWRDGGGPDNGSGSWSANAKMVNIAWTDSATTESWLRPLTPSTDRTWYNSSYYRGKYKILKAATPGFAPPFPLILTKPPEIYQTSLYCWAAGAVSWRRVKGKGTEKVDDLVAQYGGYLNSDGSLPEGEPDDPTAQKGGMKAVFGKLGIGIQSLPRKNFTYDYVFGKLKANGHFLLMATSFGDMGHTYVVYGVGQPSQEHFSVFDPLQGRGYKDKKFSDLTGDSVYVGFGM</sequence>